<protein>
    <submittedName>
        <fullName evidence="1">Uncharacterized protein</fullName>
    </submittedName>
</protein>
<accession>A0ABR2ZQA5</accession>
<keyword evidence="2" id="KW-1185">Reference proteome</keyword>
<name>A0ABR2ZQA5_9AGAR</name>
<dbReference type="EMBL" id="JBBXMP010000078">
    <property type="protein sequence ID" value="KAL0063593.1"/>
    <property type="molecule type" value="Genomic_DNA"/>
</dbReference>
<proteinExistence type="predicted"/>
<organism evidence="1 2">
    <name type="scientific">Marasmius tenuissimus</name>
    <dbReference type="NCBI Taxonomy" id="585030"/>
    <lineage>
        <taxon>Eukaryota</taxon>
        <taxon>Fungi</taxon>
        <taxon>Dikarya</taxon>
        <taxon>Basidiomycota</taxon>
        <taxon>Agaricomycotina</taxon>
        <taxon>Agaricomycetes</taxon>
        <taxon>Agaricomycetidae</taxon>
        <taxon>Agaricales</taxon>
        <taxon>Marasmiineae</taxon>
        <taxon>Marasmiaceae</taxon>
        <taxon>Marasmius</taxon>
    </lineage>
</organism>
<comment type="caution">
    <text evidence="1">The sequence shown here is derived from an EMBL/GenBank/DDBJ whole genome shotgun (WGS) entry which is preliminary data.</text>
</comment>
<gene>
    <name evidence="1" type="ORF">AAF712_009514</name>
</gene>
<sequence>MWSRSDEDVELYDPFEPNSIRPALEMVDYNLGHLIFGTEKWVELGGTVPPPGKFDPVTQFFTEIDILNNAETYLRSDAYSTLYINTTGQSNCSHREPFLYRSSSAKQIWSIVPNFPWNCRNSIPTAGDPRPANGGRELAPLNLLVGKDKEALTFSSIVNQKTSDVAIGPLEYCGNALSLVYGQKKIVSPCFDDPTLDDSIIERHVRGQARNKARVVPGVAMSKKHIAKTQKLVHACLNNPHHIAHHDTGLASTSSPLKPVERRLSADKKLALDSRDDGIEEITGRKRRRLH</sequence>
<dbReference type="Proteomes" id="UP001437256">
    <property type="component" value="Unassembled WGS sequence"/>
</dbReference>
<evidence type="ECO:0000313" key="1">
    <source>
        <dbReference type="EMBL" id="KAL0063593.1"/>
    </source>
</evidence>
<reference evidence="1 2" key="1">
    <citation type="submission" date="2024-05" db="EMBL/GenBank/DDBJ databases">
        <title>A draft genome resource for the thread blight pathogen Marasmius tenuissimus strain MS-2.</title>
        <authorList>
            <person name="Yulfo-Soto G.E."/>
            <person name="Baruah I.K."/>
            <person name="Amoako-Attah I."/>
            <person name="Bukari Y."/>
            <person name="Meinhardt L.W."/>
            <person name="Bailey B.A."/>
            <person name="Cohen S.P."/>
        </authorList>
    </citation>
    <scope>NUCLEOTIDE SEQUENCE [LARGE SCALE GENOMIC DNA]</scope>
    <source>
        <strain evidence="1 2">MS-2</strain>
    </source>
</reference>
<evidence type="ECO:0000313" key="2">
    <source>
        <dbReference type="Proteomes" id="UP001437256"/>
    </source>
</evidence>